<evidence type="ECO:0000256" key="1">
    <source>
        <dbReference type="SAM" id="Phobius"/>
    </source>
</evidence>
<keyword evidence="3" id="KW-1185">Reference proteome</keyword>
<dbReference type="Pfam" id="PF16137">
    <property type="entry name" value="DUF4845"/>
    <property type="match status" value="1"/>
</dbReference>
<evidence type="ECO:0000313" key="3">
    <source>
        <dbReference type="Proteomes" id="UP001158049"/>
    </source>
</evidence>
<evidence type="ECO:0000313" key="2">
    <source>
        <dbReference type="EMBL" id="SMP69639.1"/>
    </source>
</evidence>
<organism evidence="2 3">
    <name type="scientific">Noviherbaspirillum suwonense</name>
    <dbReference type="NCBI Taxonomy" id="1224511"/>
    <lineage>
        <taxon>Bacteria</taxon>
        <taxon>Pseudomonadati</taxon>
        <taxon>Pseudomonadota</taxon>
        <taxon>Betaproteobacteria</taxon>
        <taxon>Burkholderiales</taxon>
        <taxon>Oxalobacteraceae</taxon>
        <taxon>Noviherbaspirillum</taxon>
    </lineage>
</organism>
<gene>
    <name evidence="2" type="ORF">SAMN06295970_11570</name>
</gene>
<name>A0ABY1QHM8_9BURK</name>
<evidence type="ECO:0008006" key="4">
    <source>
        <dbReference type="Google" id="ProtNLM"/>
    </source>
</evidence>
<keyword evidence="1" id="KW-0812">Transmembrane</keyword>
<comment type="caution">
    <text evidence="2">The sequence shown here is derived from an EMBL/GenBank/DDBJ whole genome shotgun (WGS) entry which is preliminary data.</text>
</comment>
<keyword evidence="1" id="KW-0472">Membrane</keyword>
<sequence length="125" mass="13396">MKVWSKKKQGGLSVTGLILVLLVGFFVAVLALRVVPSVTEYMAVKKAIVAAKAAGSTPQEIRAAFDRQADVGYIQSISSKDLDISKENDVSFSYQKVIHLAGPASLVLDYEGSTARNRPAKAAEQ</sequence>
<dbReference type="EMBL" id="FXUL01000015">
    <property type="protein sequence ID" value="SMP69639.1"/>
    <property type="molecule type" value="Genomic_DNA"/>
</dbReference>
<proteinExistence type="predicted"/>
<keyword evidence="1" id="KW-1133">Transmembrane helix</keyword>
<dbReference type="Proteomes" id="UP001158049">
    <property type="component" value="Unassembled WGS sequence"/>
</dbReference>
<reference evidence="2 3" key="1">
    <citation type="submission" date="2017-05" db="EMBL/GenBank/DDBJ databases">
        <authorList>
            <person name="Varghese N."/>
            <person name="Submissions S."/>
        </authorList>
    </citation>
    <scope>NUCLEOTIDE SEQUENCE [LARGE SCALE GENOMIC DNA]</scope>
    <source>
        <strain evidence="2 3">DSM 26001</strain>
    </source>
</reference>
<protein>
    <recommendedName>
        <fullName evidence="4">DUF4845 domain-containing protein</fullName>
    </recommendedName>
</protein>
<feature type="transmembrane region" description="Helical" evidence="1">
    <location>
        <begin position="12"/>
        <end position="32"/>
    </location>
</feature>
<accession>A0ABY1QHM8</accession>
<dbReference type="InterPro" id="IPR032314">
    <property type="entry name" value="DUF4845"/>
</dbReference>